<dbReference type="InterPro" id="IPR003772">
    <property type="entry name" value="YceD"/>
</dbReference>
<dbReference type="OrthoDB" id="9786771at2"/>
<dbReference type="PANTHER" id="PTHR38099">
    <property type="entry name" value="LARGE RIBOSOMAL RNA SUBUNIT ACCUMULATION PROTEIN YCED"/>
    <property type="match status" value="1"/>
</dbReference>
<dbReference type="STRING" id="1414654.BFR47_07115"/>
<evidence type="ECO:0000313" key="7">
    <source>
        <dbReference type="Proteomes" id="UP000243073"/>
    </source>
</evidence>
<evidence type="ECO:0000256" key="1">
    <source>
        <dbReference type="ARBA" id="ARBA00002868"/>
    </source>
</evidence>
<evidence type="ECO:0000313" key="6">
    <source>
        <dbReference type="EMBL" id="OIN04360.1"/>
    </source>
</evidence>
<comment type="caution">
    <text evidence="6">The sequence shown here is derived from an EMBL/GenBank/DDBJ whole genome shotgun (WGS) entry which is preliminary data.</text>
</comment>
<keyword evidence="4" id="KW-0690">Ribosome biogenesis</keyword>
<dbReference type="GO" id="GO:0042254">
    <property type="term" value="P:ribosome biogenesis"/>
    <property type="evidence" value="ECO:0007669"/>
    <property type="project" value="UniProtKB-KW"/>
</dbReference>
<dbReference type="AlphaFoldDB" id="A0A1J4Q9E0"/>
<organism evidence="6 7">
    <name type="scientific">Oceanisphaera psychrotolerans</name>
    <dbReference type="NCBI Taxonomy" id="1414654"/>
    <lineage>
        <taxon>Bacteria</taxon>
        <taxon>Pseudomonadati</taxon>
        <taxon>Pseudomonadota</taxon>
        <taxon>Gammaproteobacteria</taxon>
        <taxon>Aeromonadales</taxon>
        <taxon>Aeromonadaceae</taxon>
        <taxon>Oceanisphaera</taxon>
    </lineage>
</organism>
<evidence type="ECO:0000256" key="3">
    <source>
        <dbReference type="ARBA" id="ARBA00015716"/>
    </source>
</evidence>
<dbReference type="EMBL" id="MDKE01000069">
    <property type="protein sequence ID" value="OIN04360.1"/>
    <property type="molecule type" value="Genomic_DNA"/>
</dbReference>
<gene>
    <name evidence="6" type="ORF">BFR47_07115</name>
</gene>
<comment type="function">
    <text evidence="1">Plays a role in synthesis, processing and/or stability of 23S rRNA.</text>
</comment>
<dbReference type="InterPro" id="IPR039255">
    <property type="entry name" value="YceD_bac"/>
</dbReference>
<sequence length="173" mass="19417">MEKVKLPIKVEPARCAQKRLDYQGAYVAALMPRLAESTQGIHGDIDVSLSFGTDAQGLRVMSGQARAQVSLQCQRCNELFDTTIESEFTYTPLRPDAEVPELPEDYDTVEVDEVGEINLVQLVEDEIILNLPLVPTHENEHCAEGRYDLSFGDIPTTDERPNPFAILEELKRK</sequence>
<dbReference type="Proteomes" id="UP000243073">
    <property type="component" value="Unassembled WGS sequence"/>
</dbReference>
<evidence type="ECO:0000256" key="4">
    <source>
        <dbReference type="ARBA" id="ARBA00022517"/>
    </source>
</evidence>
<accession>A0A1J4Q9E0</accession>
<evidence type="ECO:0000256" key="5">
    <source>
        <dbReference type="ARBA" id="ARBA00031841"/>
    </source>
</evidence>
<reference evidence="6 7" key="1">
    <citation type="submission" date="2016-07" db="EMBL/GenBank/DDBJ databases">
        <title>Draft Genome Sequence of Oceanisphaera psychrotolerans, isolated from coastal sediment samples.</title>
        <authorList>
            <person name="Zhuo S."/>
            <person name="Ruan Z."/>
        </authorList>
    </citation>
    <scope>NUCLEOTIDE SEQUENCE [LARGE SCALE GENOMIC DNA]</scope>
    <source>
        <strain evidence="6 7">LAM-WHM-ZC</strain>
    </source>
</reference>
<keyword evidence="7" id="KW-1185">Reference proteome</keyword>
<dbReference type="Pfam" id="PF02620">
    <property type="entry name" value="YceD"/>
    <property type="match status" value="1"/>
</dbReference>
<dbReference type="GO" id="GO:0005829">
    <property type="term" value="C:cytosol"/>
    <property type="evidence" value="ECO:0007669"/>
    <property type="project" value="TreeGrafter"/>
</dbReference>
<protein>
    <recommendedName>
        <fullName evidence="3">Large ribosomal RNA subunit accumulation protein YceD</fullName>
    </recommendedName>
    <alternativeName>
        <fullName evidence="5">23S rRNA accumulation protein YceD</fullName>
    </alternativeName>
</protein>
<dbReference type="PANTHER" id="PTHR38099:SF1">
    <property type="entry name" value="LARGE RIBOSOMAL RNA SUBUNIT ACCUMULATION PROTEIN YCED"/>
    <property type="match status" value="1"/>
</dbReference>
<comment type="similarity">
    <text evidence="2">Belongs to the DUF177 domain family.</text>
</comment>
<name>A0A1J4Q9E0_9GAMM</name>
<evidence type="ECO:0000256" key="2">
    <source>
        <dbReference type="ARBA" id="ARBA00010740"/>
    </source>
</evidence>
<proteinExistence type="inferred from homology"/>
<dbReference type="RefSeq" id="WP_071474136.1">
    <property type="nucleotide sequence ID" value="NZ_MDKE01000069.1"/>
</dbReference>
<dbReference type="NCBIfam" id="NF008395">
    <property type="entry name" value="PRK11193.1"/>
    <property type="match status" value="1"/>
</dbReference>